<feature type="compositionally biased region" description="Basic residues" evidence="27">
    <location>
        <begin position="459"/>
        <end position="471"/>
    </location>
</feature>
<dbReference type="GO" id="GO:0043491">
    <property type="term" value="P:phosphatidylinositol 3-kinase/protein kinase B signal transduction"/>
    <property type="evidence" value="ECO:0007669"/>
    <property type="project" value="TreeGrafter"/>
</dbReference>
<dbReference type="Gene3D" id="3.30.1010.10">
    <property type="entry name" value="Phosphatidylinositol 3-kinase Catalytic Subunit, Chain A, domain 4"/>
    <property type="match status" value="1"/>
</dbReference>
<evidence type="ECO:0000256" key="5">
    <source>
        <dbReference type="ARBA" id="ARBA00012073"/>
    </source>
</evidence>
<feature type="compositionally biased region" description="Basic and acidic residues" evidence="27">
    <location>
        <begin position="479"/>
        <end position="499"/>
    </location>
</feature>
<keyword evidence="7" id="KW-0723">Serine/threonine-protein kinase</keyword>
<dbReference type="InterPro" id="IPR000313">
    <property type="entry name" value="PWWP_dom"/>
</dbReference>
<dbReference type="PROSITE" id="PS51544">
    <property type="entry name" value="PI3K_ABD"/>
    <property type="match status" value="1"/>
</dbReference>
<dbReference type="InterPro" id="IPR029071">
    <property type="entry name" value="Ubiquitin-like_domsf"/>
</dbReference>
<feature type="region of interest" description="Disordered" evidence="27">
    <location>
        <begin position="1"/>
        <end position="128"/>
    </location>
</feature>
<dbReference type="GO" id="GO:0005886">
    <property type="term" value="C:plasma membrane"/>
    <property type="evidence" value="ECO:0007669"/>
    <property type="project" value="TreeGrafter"/>
</dbReference>
<dbReference type="Pfam" id="PF00613">
    <property type="entry name" value="PI3Ka"/>
    <property type="match status" value="1"/>
</dbReference>
<keyword evidence="11" id="KW-0547">Nucleotide-binding</keyword>
<evidence type="ECO:0000256" key="6">
    <source>
        <dbReference type="ARBA" id="ARBA00012513"/>
    </source>
</evidence>
<dbReference type="InterPro" id="IPR002420">
    <property type="entry name" value="PI3K-type_C2_dom"/>
</dbReference>
<feature type="compositionally biased region" description="Basic and acidic residues" evidence="27">
    <location>
        <begin position="20"/>
        <end position="40"/>
    </location>
</feature>
<evidence type="ECO:0000256" key="4">
    <source>
        <dbReference type="ARBA" id="ARBA00012010"/>
    </source>
</evidence>
<feature type="compositionally biased region" description="Basic and acidic residues" evidence="27">
    <location>
        <begin position="52"/>
        <end position="71"/>
    </location>
</feature>
<dbReference type="InterPro" id="IPR001263">
    <property type="entry name" value="PI3K_accessory_dom"/>
</dbReference>
<comment type="caution">
    <text evidence="35">The sequence shown here is derived from an EMBL/GenBank/DDBJ whole genome shotgun (WGS) entry which is preliminary data.</text>
</comment>
<keyword evidence="12" id="KW-0863">Zinc-finger</keyword>
<keyword evidence="10" id="KW-0479">Metal-binding</keyword>
<feature type="domain" description="CW-type" evidence="30">
    <location>
        <begin position="231"/>
        <end position="285"/>
    </location>
</feature>
<dbReference type="SMART" id="SM00143">
    <property type="entry name" value="PI3K_p85B"/>
    <property type="match status" value="1"/>
</dbReference>
<evidence type="ECO:0000259" key="30">
    <source>
        <dbReference type="PROSITE" id="PS51050"/>
    </source>
</evidence>
<dbReference type="GO" id="GO:0016303">
    <property type="term" value="F:1-phosphatidylinositol-3-kinase activity"/>
    <property type="evidence" value="ECO:0007669"/>
    <property type="project" value="UniProtKB-EC"/>
</dbReference>
<dbReference type="EMBL" id="JAINUG010000211">
    <property type="protein sequence ID" value="KAJ8387440.1"/>
    <property type="molecule type" value="Genomic_DNA"/>
</dbReference>
<dbReference type="GO" id="GO:0046934">
    <property type="term" value="F:1-phosphatidylinositol-4,5-bisphosphate 3-kinase activity"/>
    <property type="evidence" value="ECO:0007669"/>
    <property type="project" value="UniProtKB-EC"/>
</dbReference>
<dbReference type="Gene3D" id="2.60.40.150">
    <property type="entry name" value="C2 domain"/>
    <property type="match status" value="1"/>
</dbReference>
<keyword evidence="15" id="KW-0067">ATP-binding</keyword>
<dbReference type="SUPFAM" id="SSF56112">
    <property type="entry name" value="Protein kinase-like (PK-like)"/>
    <property type="match status" value="1"/>
</dbReference>
<comment type="catalytic activity">
    <reaction evidence="21">
        <text>1-octadecanoyl-2-(5Z,8Z,11Z,14Z)-eicosatetraenoyl-sn-glycero-3-phospho-1D-myo-inositol 4,5-bisphosphate + ATP = 1-octadecanoyl-2-(5Z,8Z,11Z,14Z-eicosatetraenoyl)-sn-glycero-3-phospho-(1D-myo-inositol 3,4,5-triphosphate) + ADP + H(+)</text>
        <dbReference type="Rhea" id="RHEA:43396"/>
        <dbReference type="ChEBI" id="CHEBI:15378"/>
        <dbReference type="ChEBI" id="CHEBI:30616"/>
        <dbReference type="ChEBI" id="CHEBI:77137"/>
        <dbReference type="ChEBI" id="CHEBI:83243"/>
        <dbReference type="ChEBI" id="CHEBI:456216"/>
    </reaction>
    <physiologicalReaction direction="left-to-right" evidence="21">
        <dbReference type="Rhea" id="RHEA:43397"/>
    </physiologicalReaction>
</comment>
<feature type="domain" description="PI3K/PI4K catalytic" evidence="28">
    <location>
        <begin position="1389"/>
        <end position="1675"/>
    </location>
</feature>
<dbReference type="PROSITE" id="PS51050">
    <property type="entry name" value="ZF_CW"/>
    <property type="match status" value="1"/>
</dbReference>
<evidence type="ECO:0000256" key="18">
    <source>
        <dbReference type="ARBA" id="ARBA00023985"/>
    </source>
</evidence>
<dbReference type="FunFam" id="2.60.40.150:FF:000041">
    <property type="entry name" value="Phosphatidylinositol 4,5-bisphosphate 3-kinase catalytic subunit"/>
    <property type="match status" value="1"/>
</dbReference>
<dbReference type="GO" id="GO:0035005">
    <property type="term" value="F:1-phosphatidylinositol-4-phosphate 3-kinase activity"/>
    <property type="evidence" value="ECO:0007669"/>
    <property type="project" value="TreeGrafter"/>
</dbReference>
<evidence type="ECO:0000256" key="26">
    <source>
        <dbReference type="ARBA" id="ARBA00083121"/>
    </source>
</evidence>
<feature type="domain" description="PIK helical" evidence="32">
    <location>
        <begin position="1141"/>
        <end position="1318"/>
    </location>
</feature>
<name>A0AAD7RNP8_9TELE</name>
<keyword evidence="16" id="KW-0581">Phagocytosis</keyword>
<dbReference type="FunFam" id="1.25.40.70:FF:000001">
    <property type="entry name" value="Phosphatidylinositol 4,5-bisphosphate 3-kinase catalytic subunit"/>
    <property type="match status" value="1"/>
</dbReference>
<evidence type="ECO:0000313" key="36">
    <source>
        <dbReference type="Proteomes" id="UP001221898"/>
    </source>
</evidence>
<dbReference type="PROSITE" id="PS51546">
    <property type="entry name" value="PI3K_RBD"/>
    <property type="match status" value="1"/>
</dbReference>
<dbReference type="InterPro" id="IPR000403">
    <property type="entry name" value="PI3/4_kinase_cat_dom"/>
</dbReference>
<feature type="domain" description="PI3K-RBD" evidence="33">
    <location>
        <begin position="810"/>
        <end position="912"/>
    </location>
</feature>
<dbReference type="Pfam" id="PF00794">
    <property type="entry name" value="PI3K_rbd"/>
    <property type="match status" value="1"/>
</dbReference>
<dbReference type="PANTHER" id="PTHR10048:SF95">
    <property type="entry name" value="PHOSPHATIDYLINOSITOL-4,5-BISPHOSPHATE 3-KINASE"/>
    <property type="match status" value="1"/>
</dbReference>
<comment type="catalytic activity">
    <reaction evidence="17">
        <text>a 1,2-diacyl-sn-glycero-3-phospho-(1D-myo-inositol-4,5-bisphosphate) + ATP = a 1,2-diacyl-sn-glycero-3-phospho-(1D-myo-inositol-3,4,5-trisphosphate) + ADP + H(+)</text>
        <dbReference type="Rhea" id="RHEA:21292"/>
        <dbReference type="ChEBI" id="CHEBI:15378"/>
        <dbReference type="ChEBI" id="CHEBI:30616"/>
        <dbReference type="ChEBI" id="CHEBI:57836"/>
        <dbReference type="ChEBI" id="CHEBI:58456"/>
        <dbReference type="ChEBI" id="CHEBI:456216"/>
        <dbReference type="EC" id="2.7.1.153"/>
    </reaction>
    <physiologicalReaction direction="left-to-right" evidence="17">
        <dbReference type="Rhea" id="RHEA:21293"/>
    </physiologicalReaction>
</comment>
<dbReference type="EC" id="2.7.1.137" evidence="5"/>
<evidence type="ECO:0000259" key="29">
    <source>
        <dbReference type="PROSITE" id="PS50812"/>
    </source>
</evidence>
<dbReference type="PROSITE" id="PS50812">
    <property type="entry name" value="PWWP"/>
    <property type="match status" value="1"/>
</dbReference>
<dbReference type="SMART" id="SM00145">
    <property type="entry name" value="PI3Ka"/>
    <property type="match status" value="1"/>
</dbReference>
<evidence type="ECO:0000313" key="35">
    <source>
        <dbReference type="EMBL" id="KAJ8387440.1"/>
    </source>
</evidence>
<evidence type="ECO:0000256" key="12">
    <source>
        <dbReference type="ARBA" id="ARBA00022771"/>
    </source>
</evidence>
<dbReference type="PROSITE" id="PS00916">
    <property type="entry name" value="PI3_4_KINASE_2"/>
    <property type="match status" value="1"/>
</dbReference>
<dbReference type="InterPro" id="IPR011124">
    <property type="entry name" value="Znf_CW"/>
</dbReference>
<dbReference type="InterPro" id="IPR018936">
    <property type="entry name" value="PI3/4_kinase_CS"/>
</dbReference>
<dbReference type="GO" id="GO:0008270">
    <property type="term" value="F:zinc ion binding"/>
    <property type="evidence" value="ECO:0007669"/>
    <property type="project" value="UniProtKB-KW"/>
</dbReference>
<evidence type="ECO:0000256" key="8">
    <source>
        <dbReference type="ARBA" id="ARBA00022657"/>
    </source>
</evidence>
<dbReference type="GO" id="GO:0005524">
    <property type="term" value="F:ATP binding"/>
    <property type="evidence" value="ECO:0007669"/>
    <property type="project" value="UniProtKB-KW"/>
</dbReference>
<evidence type="ECO:0000259" key="28">
    <source>
        <dbReference type="PROSITE" id="PS50290"/>
    </source>
</evidence>
<evidence type="ECO:0000256" key="21">
    <source>
        <dbReference type="ARBA" id="ARBA00051347"/>
    </source>
</evidence>
<dbReference type="InterPro" id="IPR003113">
    <property type="entry name" value="PI3K_ABD"/>
</dbReference>
<comment type="catalytic activity">
    <reaction evidence="19">
        <text>L-seryl-[protein] + ATP = O-phospho-L-seryl-[protein] + ADP + H(+)</text>
        <dbReference type="Rhea" id="RHEA:17989"/>
        <dbReference type="Rhea" id="RHEA-COMP:9863"/>
        <dbReference type="Rhea" id="RHEA-COMP:11604"/>
        <dbReference type="ChEBI" id="CHEBI:15378"/>
        <dbReference type="ChEBI" id="CHEBI:29999"/>
        <dbReference type="ChEBI" id="CHEBI:30616"/>
        <dbReference type="ChEBI" id="CHEBI:83421"/>
        <dbReference type="ChEBI" id="CHEBI:456216"/>
        <dbReference type="EC" id="2.7.11.1"/>
    </reaction>
    <physiologicalReaction direction="left-to-right" evidence="19">
        <dbReference type="Rhea" id="RHEA:17990"/>
    </physiologicalReaction>
</comment>
<evidence type="ECO:0000256" key="24">
    <source>
        <dbReference type="ARBA" id="ARBA00076072"/>
    </source>
</evidence>
<dbReference type="InterPro" id="IPR016024">
    <property type="entry name" value="ARM-type_fold"/>
</dbReference>
<evidence type="ECO:0000256" key="1">
    <source>
        <dbReference type="ARBA" id="ARBA00004805"/>
    </source>
</evidence>
<dbReference type="Pfam" id="PF00855">
    <property type="entry name" value="PWWP"/>
    <property type="match status" value="1"/>
</dbReference>
<evidence type="ECO:0000256" key="10">
    <source>
        <dbReference type="ARBA" id="ARBA00022723"/>
    </source>
</evidence>
<keyword evidence="13" id="KW-0418">Kinase</keyword>
<feature type="domain" description="PWWP" evidence="29">
    <location>
        <begin position="298"/>
        <end position="364"/>
    </location>
</feature>
<dbReference type="GO" id="GO:0016477">
    <property type="term" value="P:cell migration"/>
    <property type="evidence" value="ECO:0007669"/>
    <property type="project" value="TreeGrafter"/>
</dbReference>
<evidence type="ECO:0000256" key="22">
    <source>
        <dbReference type="ARBA" id="ARBA00065166"/>
    </source>
</evidence>
<feature type="region of interest" description="Disordered" evidence="27">
    <location>
        <begin position="172"/>
        <end position="204"/>
    </location>
</feature>
<evidence type="ECO:0000256" key="14">
    <source>
        <dbReference type="ARBA" id="ARBA00022833"/>
    </source>
</evidence>
<accession>A0AAD7RNP8</accession>
<dbReference type="Gene3D" id="3.30.40.100">
    <property type="match status" value="1"/>
</dbReference>
<evidence type="ECO:0000256" key="3">
    <source>
        <dbReference type="ARBA" id="ARBA00006209"/>
    </source>
</evidence>
<dbReference type="FunFam" id="3.30.1010.10:FF:000007">
    <property type="entry name" value="Phosphatidylinositol 4,5-bisphosphate 3-kinase catalytic subunit"/>
    <property type="match status" value="1"/>
</dbReference>
<dbReference type="SUPFAM" id="SSF48371">
    <property type="entry name" value="ARM repeat"/>
    <property type="match status" value="1"/>
</dbReference>
<dbReference type="InterPro" id="IPR011009">
    <property type="entry name" value="Kinase-like_dom_sf"/>
</dbReference>
<dbReference type="InterPro" id="IPR000341">
    <property type="entry name" value="PI3K_Ras-bd_dom"/>
</dbReference>
<keyword evidence="36" id="KW-1185">Reference proteome</keyword>
<dbReference type="Pfam" id="PF00792">
    <property type="entry name" value="PI3K_C2"/>
    <property type="match status" value="1"/>
</dbReference>
<dbReference type="InterPro" id="IPR042236">
    <property type="entry name" value="PI3K_accessory_sf"/>
</dbReference>
<reference evidence="35" key="1">
    <citation type="journal article" date="2023" name="Science">
        <title>Genome structures resolve the early diversification of teleost fishes.</title>
        <authorList>
            <person name="Parey E."/>
            <person name="Louis A."/>
            <person name="Montfort J."/>
            <person name="Bouchez O."/>
            <person name="Roques C."/>
            <person name="Iampietro C."/>
            <person name="Lluch J."/>
            <person name="Castinel A."/>
            <person name="Donnadieu C."/>
            <person name="Desvignes T."/>
            <person name="Floi Bucao C."/>
            <person name="Jouanno E."/>
            <person name="Wen M."/>
            <person name="Mejri S."/>
            <person name="Dirks R."/>
            <person name="Jansen H."/>
            <person name="Henkel C."/>
            <person name="Chen W.J."/>
            <person name="Zahm M."/>
            <person name="Cabau C."/>
            <person name="Klopp C."/>
            <person name="Thompson A.W."/>
            <person name="Robinson-Rechavi M."/>
            <person name="Braasch I."/>
            <person name="Lecointre G."/>
            <person name="Bobe J."/>
            <person name="Postlethwait J.H."/>
            <person name="Berthelot C."/>
            <person name="Roest Crollius H."/>
            <person name="Guiguen Y."/>
        </authorList>
    </citation>
    <scope>NUCLEOTIDE SEQUENCE</scope>
    <source>
        <strain evidence="35">NC1722</strain>
    </source>
</reference>
<evidence type="ECO:0000259" key="34">
    <source>
        <dbReference type="PROSITE" id="PS51547"/>
    </source>
</evidence>
<dbReference type="SUPFAM" id="SSF54236">
    <property type="entry name" value="Ubiquitin-like"/>
    <property type="match status" value="1"/>
</dbReference>
<proteinExistence type="inferred from homology"/>
<comment type="subunit">
    <text evidence="22">Heterodimer of a catalytic subunit PIK3CA and a p85 regulatory subunit (PIK3R1, PIK3R2 or PIK3R3). Interacts with IRS1 in nuclear extracts. Interacts with RUFY3. Interacts with RASD2. Interacts with APPL1. Interacts with HRAS and KRAS. Interaction with HRAS/KRAS is required for PI3K pathway signaling and cell proliferation stimulated by EGF and FGF2. Interacts with FAM83B; activates the PI3K/AKT signaling cascade.</text>
</comment>
<evidence type="ECO:0000259" key="33">
    <source>
        <dbReference type="PROSITE" id="PS51546"/>
    </source>
</evidence>
<dbReference type="PROSITE" id="PS00915">
    <property type="entry name" value="PI3_4_KINASE_1"/>
    <property type="match status" value="1"/>
</dbReference>
<dbReference type="CDD" id="cd08398">
    <property type="entry name" value="C2_PI3K_class_I_alpha"/>
    <property type="match status" value="1"/>
</dbReference>
<keyword evidence="14" id="KW-0862">Zinc</keyword>
<evidence type="ECO:0000256" key="19">
    <source>
        <dbReference type="ARBA" id="ARBA00048977"/>
    </source>
</evidence>
<dbReference type="GO" id="GO:0005944">
    <property type="term" value="C:phosphatidylinositol 3-kinase complex, class IB"/>
    <property type="evidence" value="ECO:0007669"/>
    <property type="project" value="TreeGrafter"/>
</dbReference>
<dbReference type="GO" id="GO:0048015">
    <property type="term" value="P:phosphatidylinositol-mediated signaling"/>
    <property type="evidence" value="ECO:0007669"/>
    <property type="project" value="TreeGrafter"/>
</dbReference>
<feature type="domain" description="PI3K-ABD" evidence="31">
    <location>
        <begin position="639"/>
        <end position="728"/>
    </location>
</feature>
<evidence type="ECO:0000256" key="11">
    <source>
        <dbReference type="ARBA" id="ARBA00022741"/>
    </source>
</evidence>
<dbReference type="Pfam" id="PF00454">
    <property type="entry name" value="PI3_PI4_kinase"/>
    <property type="match status" value="1"/>
</dbReference>
<dbReference type="InterPro" id="IPR036940">
    <property type="entry name" value="PI3/4_kinase_cat_sf"/>
</dbReference>
<evidence type="ECO:0000259" key="32">
    <source>
        <dbReference type="PROSITE" id="PS51545"/>
    </source>
</evidence>
<dbReference type="SMART" id="SM00293">
    <property type="entry name" value="PWWP"/>
    <property type="match status" value="1"/>
</dbReference>
<evidence type="ECO:0000259" key="31">
    <source>
        <dbReference type="PROSITE" id="PS51544"/>
    </source>
</evidence>
<feature type="compositionally biased region" description="Basic and acidic residues" evidence="27">
    <location>
        <begin position="78"/>
        <end position="94"/>
    </location>
</feature>
<dbReference type="InterPro" id="IPR015433">
    <property type="entry name" value="PI3/4_kinase"/>
</dbReference>
<evidence type="ECO:0000256" key="2">
    <source>
        <dbReference type="ARBA" id="ARBA00005189"/>
    </source>
</evidence>
<dbReference type="FunFam" id="3.10.20.90:FF:000593">
    <property type="entry name" value="Zgc:158659"/>
    <property type="match status" value="1"/>
</dbReference>
<evidence type="ECO:0000256" key="7">
    <source>
        <dbReference type="ARBA" id="ARBA00022527"/>
    </source>
</evidence>
<dbReference type="Pfam" id="PF07496">
    <property type="entry name" value="zf-CW"/>
    <property type="match status" value="1"/>
</dbReference>
<evidence type="ECO:0000256" key="25">
    <source>
        <dbReference type="ARBA" id="ARBA00078524"/>
    </source>
</evidence>
<dbReference type="InterPro" id="IPR035892">
    <property type="entry name" value="C2_domain_sf"/>
</dbReference>
<organism evidence="35 36">
    <name type="scientific">Aldrovandia affinis</name>
    <dbReference type="NCBI Taxonomy" id="143900"/>
    <lineage>
        <taxon>Eukaryota</taxon>
        <taxon>Metazoa</taxon>
        <taxon>Chordata</taxon>
        <taxon>Craniata</taxon>
        <taxon>Vertebrata</taxon>
        <taxon>Euteleostomi</taxon>
        <taxon>Actinopterygii</taxon>
        <taxon>Neopterygii</taxon>
        <taxon>Teleostei</taxon>
        <taxon>Notacanthiformes</taxon>
        <taxon>Halosauridae</taxon>
        <taxon>Aldrovandia</taxon>
    </lineage>
</organism>
<dbReference type="GO" id="GO:0005943">
    <property type="term" value="C:phosphatidylinositol 3-kinase complex, class IA"/>
    <property type="evidence" value="ECO:0007669"/>
    <property type="project" value="TreeGrafter"/>
</dbReference>
<dbReference type="SMART" id="SM00142">
    <property type="entry name" value="PI3K_C2"/>
    <property type="match status" value="1"/>
</dbReference>
<feature type="region of interest" description="Disordered" evidence="27">
    <location>
        <begin position="442"/>
        <end position="555"/>
    </location>
</feature>
<dbReference type="Gene3D" id="2.30.30.140">
    <property type="match status" value="1"/>
</dbReference>
<dbReference type="GO" id="GO:0001525">
    <property type="term" value="P:angiogenesis"/>
    <property type="evidence" value="ECO:0007669"/>
    <property type="project" value="UniProtKB-KW"/>
</dbReference>
<comment type="catalytic activity">
    <reaction evidence="18">
        <text>a 1,2-diacyl-sn-glycero-3-phospho-(1D-myo-inositol) + ATP = a 1,2-diacyl-sn-glycero-3-phospho-(1D-myo-inositol-3-phosphate) + ADP + H(+)</text>
        <dbReference type="Rhea" id="RHEA:12709"/>
        <dbReference type="ChEBI" id="CHEBI:15378"/>
        <dbReference type="ChEBI" id="CHEBI:30616"/>
        <dbReference type="ChEBI" id="CHEBI:57880"/>
        <dbReference type="ChEBI" id="CHEBI:58088"/>
        <dbReference type="ChEBI" id="CHEBI:456216"/>
        <dbReference type="EC" id="2.7.1.137"/>
    </reaction>
    <physiologicalReaction direction="left-to-right" evidence="18">
        <dbReference type="Rhea" id="RHEA:12710"/>
    </physiologicalReaction>
</comment>
<dbReference type="PROSITE" id="PS51545">
    <property type="entry name" value="PIK_HELICAL"/>
    <property type="match status" value="1"/>
</dbReference>
<dbReference type="EC" id="2.7.11.1" evidence="6"/>
<dbReference type="Proteomes" id="UP001221898">
    <property type="component" value="Unassembled WGS sequence"/>
</dbReference>
<evidence type="ECO:0000256" key="27">
    <source>
        <dbReference type="SAM" id="MobiDB-lite"/>
    </source>
</evidence>
<dbReference type="PROSITE" id="PS51547">
    <property type="entry name" value="C2_PI3K"/>
    <property type="match status" value="1"/>
</dbReference>
<evidence type="ECO:0000256" key="23">
    <source>
        <dbReference type="ARBA" id="ARBA00073893"/>
    </source>
</evidence>
<dbReference type="SMART" id="SM00144">
    <property type="entry name" value="PI3K_rbd"/>
    <property type="match status" value="1"/>
</dbReference>
<evidence type="ECO:0000256" key="9">
    <source>
        <dbReference type="ARBA" id="ARBA00022679"/>
    </source>
</evidence>
<dbReference type="SUPFAM" id="SSF63748">
    <property type="entry name" value="Tudor/PWWP/MBT"/>
    <property type="match status" value="1"/>
</dbReference>
<evidence type="ECO:0000256" key="17">
    <source>
        <dbReference type="ARBA" id="ARBA00023981"/>
    </source>
</evidence>
<evidence type="ECO:0000256" key="13">
    <source>
        <dbReference type="ARBA" id="ARBA00022777"/>
    </source>
</evidence>
<dbReference type="GO" id="GO:0004674">
    <property type="term" value="F:protein serine/threonine kinase activity"/>
    <property type="evidence" value="ECO:0007669"/>
    <property type="project" value="UniProtKB-KW"/>
</dbReference>
<gene>
    <name evidence="35" type="ORF">AAFF_G00156780</name>
</gene>
<sequence>MGWGEKPVTGKGKRIAGGETKQKKIPISEKEEVSAKEKYIGKSSTVSRGKQSKAEKKAEDHTFGNEVQKEKGMKKKKSENIRAEVDGKGGEKKRGNSMNSKQEAREKGATVPGKPKVKSVNNSKDPRSVSCLLSDNQYNDIFESVLGSSLEHCLEDARAVLSEVEMLQARIDKGSDSEGEYESSSPCKSSDNAVQGKKRKLQGNKMEAIREKPSASRINECEESENSDCSGDEYDLWVQCSRSSCKKWRMLEWDIDPSVLPSDWACSQSTDIHYNSCDCPEESWSGSVGDLVHSSFVPGSMVWAQQSGFPWWPAMIEMDPNSKSAFLFKNRTDESPCKYHVTYFGEPVTRAWVSVCRVKAFDDISEEAAMNTWRSATDSYPYLPFICGVILLTLLSVIDYQTAKQQCYKKMLSEAVHIAGRAKKLPLKRRLAQFGFLNCHNKDREHSGEDSDTTAAKLGSKKQTIKRKNGRKLNFNKDTAVREGVSHGKELKRRGEGVRRKLLTPSFVGPKDKKAKDSQEEEEEEEGGKGSTSKSEIKKGSEGEQLEMKGREKRENETGFLQDDMEILHCGQEFLEHVGAEEEEEEEDDSHEEFFNLLAQVLVSVTSSVVCAGEPGLGPIFLSMPPRPSSGELWGLHLMPPRILVDCCLPNGMLVSLECLREAPLISIKQQLFAEARKYPLYHLLQEESCYIFVGVTQEAEREEFYDETRRLCDLRLFHPILKVIEPLGNREEKILNREIGFAIGMPICEFELVKDPEVQDFRRSILSVCREAMEEREGGGAHSQALYVYPPNVESSTDLPQHIFCKLDKGRLIVTIWVIVSPSNAKQKYTLKIAHDCLPEQLIAEAIRKKTRSMHLSAQQLRLCVQEYQGQYILKVCGCDEYLLEKYPLSQYKYIRGCITVGRLPHLMLVSKDSLYSQLPASGFVAPSYSRRTPQPSPCPGGGDPSAPRSLWAFNTLLRVRLLCATYVNVNIRDIDKIYVRTGIYHGGEPLCDNVNTQRVPCSNPRWNEWLSYDIYLTDLPRSARLCLSICSVKGRKGAKEEHCPLAWGNVNLFDYKDTLVSGKVALSLWPVPHGLEDLLNPIGVAGSNPNKETPCVELEFSWFNQTVMFPDEQQIEEHANWTISRELGYNYCLGLSSRLACDSTVSQTDAEQLRSLCSRDPLYELSEQEKDFLWRHRHYCVNIPESLPKLLLSVKWNSRDEVSQMYCLLRDWPLMQPESALELLDCNFPDPMVREFALRCLVQGLTDDKLSQYLLQLVQVLKYEMYLDNPLARFLIKKALTNQRIGHFFFWHLKSEMHNKTVSRRFGLLLEAFCRACGMYLKHLNRQVEAMDKLVNLTDTLKQEKKDETQKTQMKFLVEHMSRPDYMEALQGFVSPLNPVHQLGNLRLEECRIMSSAKRPLWLNWENPDIMSELLFTNNEVIFKNGDDLRQDMLTLQIIKIMENIWQNQGLDLRMLPYGCLSIGDCVGLIEVVKNSYTIMQIQCKGGLKGALQFNSNTLHHWIKDKNRGEAYDRAIDLFTRSCAGYCVATFILGIGDRHNSNIMVKENGQLFHIDFGHFLDHKKKKFGYKRERVPFVLTQDFLIVISKGVPECTKTKEFERFQEMCYKAYLAIRQHASLFINLFSLLLGCGMPELQSFDDIAYLRKTLALEKSQQEALEYFTKQMNDAHHGGWTTKMDWIFHTIRHMPNEH</sequence>
<dbReference type="FunFam" id="3.10.20.90:FF:000055">
    <property type="entry name" value="Phosphatidylinositol 4,5-bisphosphate 3-kinase catalytic subunit"/>
    <property type="match status" value="1"/>
</dbReference>
<feature type="domain" description="C2 PI3K-type" evidence="34">
    <location>
        <begin position="955"/>
        <end position="1112"/>
    </location>
</feature>
<keyword evidence="8" id="KW-0037">Angiogenesis</keyword>
<keyword evidence="9" id="KW-0808">Transferase</keyword>
<evidence type="ECO:0000256" key="20">
    <source>
        <dbReference type="ARBA" id="ARBA00050641"/>
    </source>
</evidence>
<dbReference type="PANTHER" id="PTHR10048">
    <property type="entry name" value="PHOSPHATIDYLINOSITOL KINASE"/>
    <property type="match status" value="1"/>
</dbReference>
<dbReference type="SUPFAM" id="SSF49562">
    <property type="entry name" value="C2 domain (Calcium/lipid-binding domain, CaLB)"/>
    <property type="match status" value="1"/>
</dbReference>
<dbReference type="EC" id="2.7.1.153" evidence="4"/>
<comment type="pathway">
    <text evidence="2">Lipid metabolism.</text>
</comment>
<dbReference type="GO" id="GO:0005737">
    <property type="term" value="C:cytoplasm"/>
    <property type="evidence" value="ECO:0007669"/>
    <property type="project" value="TreeGrafter"/>
</dbReference>
<dbReference type="CDD" id="cd20145">
    <property type="entry name" value="PWWP_ZCWPW1"/>
    <property type="match status" value="1"/>
</dbReference>
<dbReference type="Gene3D" id="3.10.20.90">
    <property type="entry name" value="Phosphatidylinositol 3-kinase Catalytic Subunit, Chain A, domain 1"/>
    <property type="match status" value="2"/>
</dbReference>
<dbReference type="GO" id="GO:0006909">
    <property type="term" value="P:phagocytosis"/>
    <property type="evidence" value="ECO:0007669"/>
    <property type="project" value="UniProtKB-KW"/>
</dbReference>
<evidence type="ECO:0000256" key="15">
    <source>
        <dbReference type="ARBA" id="ARBA00022840"/>
    </source>
</evidence>
<protein>
    <recommendedName>
        <fullName evidence="23">Phosphatidylinositol 4,5-bisphosphate 3-kinase catalytic subunit alpha isoform</fullName>
        <ecNumber evidence="5">2.7.1.137</ecNumber>
        <ecNumber evidence="4">2.7.1.153</ecNumber>
        <ecNumber evidence="6">2.7.11.1</ecNumber>
    </recommendedName>
    <alternativeName>
        <fullName evidence="26">Phosphatidylinositol 4,5-bisphosphate 3-kinase 110 kDa catalytic subunit alpha</fullName>
    </alternativeName>
    <alternativeName>
        <fullName evidence="25">Phosphoinositide-3-kinase catalytic alpha polypeptide</fullName>
    </alternativeName>
    <alternativeName>
        <fullName evidence="24">Serine/threonine protein kinase PIK3CA</fullName>
    </alternativeName>
</protein>
<comment type="pathway">
    <text evidence="1">Phospholipid metabolism; phosphatidylinositol phosphate biosynthesis.</text>
</comment>
<dbReference type="CDD" id="cd00872">
    <property type="entry name" value="PI3Ka_I"/>
    <property type="match status" value="1"/>
</dbReference>
<comment type="catalytic activity">
    <reaction evidence="20">
        <text>1,2-dioctanoyl-sn-glycero-3-phospho-(1D-myo-inositol-4,5-bisphosphate) + ATP = 1,2-dioctanoyl-sn-glycero-3-phospho-(1D-myo-inositol-3,4,5-trisphosphate) + ADP + H(+)</text>
        <dbReference type="Rhea" id="RHEA:55632"/>
        <dbReference type="ChEBI" id="CHEBI:15378"/>
        <dbReference type="ChEBI" id="CHEBI:30616"/>
        <dbReference type="ChEBI" id="CHEBI:83416"/>
        <dbReference type="ChEBI" id="CHEBI:83419"/>
        <dbReference type="ChEBI" id="CHEBI:456216"/>
    </reaction>
    <physiologicalReaction direction="left-to-right" evidence="20">
        <dbReference type="Rhea" id="RHEA:55633"/>
    </physiologicalReaction>
</comment>
<feature type="compositionally biased region" description="Basic and acidic residues" evidence="27">
    <location>
        <begin position="535"/>
        <end position="555"/>
    </location>
</feature>
<dbReference type="SMART" id="SM00146">
    <property type="entry name" value="PI3Kc"/>
    <property type="match status" value="1"/>
</dbReference>
<dbReference type="PROSITE" id="PS50290">
    <property type="entry name" value="PI3_4_KINASE_3"/>
    <property type="match status" value="1"/>
</dbReference>
<dbReference type="FunFam" id="1.10.1070.11:FF:000006">
    <property type="entry name" value="Phosphatidylinositol 4,5-bisphosphate 3-kinase catalytic subunit"/>
    <property type="match status" value="1"/>
</dbReference>
<dbReference type="Pfam" id="PF02192">
    <property type="entry name" value="PI3K_p85B"/>
    <property type="match status" value="1"/>
</dbReference>
<dbReference type="Gene3D" id="1.25.40.70">
    <property type="entry name" value="Phosphatidylinositol 3-kinase, accessory domain (PIK)"/>
    <property type="match status" value="1"/>
</dbReference>
<comment type="similarity">
    <text evidence="3">Belongs to the PI3/PI4-kinase family. Type III PI4K subfamily.</text>
</comment>
<dbReference type="Gene3D" id="1.10.1070.11">
    <property type="entry name" value="Phosphatidylinositol 3-/4-kinase, catalytic domain"/>
    <property type="match status" value="1"/>
</dbReference>
<evidence type="ECO:0000256" key="16">
    <source>
        <dbReference type="ARBA" id="ARBA00022907"/>
    </source>
</evidence>